<protein>
    <submittedName>
        <fullName evidence="1">Uncharacterized protein</fullName>
    </submittedName>
</protein>
<evidence type="ECO:0000313" key="1">
    <source>
        <dbReference type="EMBL" id="MBB5188306.1"/>
    </source>
</evidence>
<name>A0A840R744_9GAMM</name>
<evidence type="ECO:0000313" key="2">
    <source>
        <dbReference type="Proteomes" id="UP000536640"/>
    </source>
</evidence>
<accession>A0A840R744</accession>
<comment type="caution">
    <text evidence="1">The sequence shown here is derived from an EMBL/GenBank/DDBJ whole genome shotgun (WGS) entry which is preliminary data.</text>
</comment>
<dbReference type="EMBL" id="JACHHW010000006">
    <property type="protein sequence ID" value="MBB5188306.1"/>
    <property type="molecule type" value="Genomic_DNA"/>
</dbReference>
<dbReference type="AlphaFoldDB" id="A0A840R744"/>
<sequence>MSKSKITRSQKTRFEDSLQYDNSAPQKVAGIVIEWRIIDFDNTIGFDRIAKLVEPAIPQVLMGVLVSDSKGRFENYRPICTSSLIGLDLQNMEVTTLNSAYKLKGPGQKIDLNDRNIHRLMQKSKAEVSALAKSYRERALH</sequence>
<gene>
    <name evidence="1" type="ORF">HNQ57_002585</name>
</gene>
<organism evidence="1 2">
    <name type="scientific">Zhongshania antarctica</name>
    <dbReference type="NCBI Taxonomy" id="641702"/>
    <lineage>
        <taxon>Bacteria</taxon>
        <taxon>Pseudomonadati</taxon>
        <taxon>Pseudomonadota</taxon>
        <taxon>Gammaproteobacteria</taxon>
        <taxon>Cellvibrionales</taxon>
        <taxon>Spongiibacteraceae</taxon>
        <taxon>Zhongshania</taxon>
    </lineage>
</organism>
<reference evidence="1 2" key="1">
    <citation type="submission" date="2020-08" db="EMBL/GenBank/DDBJ databases">
        <title>Genomic Encyclopedia of Type Strains, Phase IV (KMG-IV): sequencing the most valuable type-strain genomes for metagenomic binning, comparative biology and taxonomic classification.</title>
        <authorList>
            <person name="Goeker M."/>
        </authorList>
    </citation>
    <scope>NUCLEOTIDE SEQUENCE [LARGE SCALE GENOMIC DNA]</scope>
    <source>
        <strain evidence="1 2">DSM 25701</strain>
    </source>
</reference>
<dbReference type="RefSeq" id="WP_184463537.1">
    <property type="nucleotide sequence ID" value="NZ_JACHHW010000006.1"/>
</dbReference>
<keyword evidence="2" id="KW-1185">Reference proteome</keyword>
<dbReference type="Proteomes" id="UP000536640">
    <property type="component" value="Unassembled WGS sequence"/>
</dbReference>
<proteinExistence type="predicted"/>